<dbReference type="Proteomes" id="UP000253273">
    <property type="component" value="Chromosome"/>
</dbReference>
<dbReference type="GO" id="GO:0008115">
    <property type="term" value="F:sarcosine oxidase activity"/>
    <property type="evidence" value="ECO:0007669"/>
    <property type="project" value="TreeGrafter"/>
</dbReference>
<dbReference type="KEGG" id="haj:DU500_13815"/>
<protein>
    <submittedName>
        <fullName evidence="6">N-methyl-L-tryptophan oxidase</fullName>
    </submittedName>
</protein>
<evidence type="ECO:0000313" key="7">
    <source>
        <dbReference type="Proteomes" id="UP000253273"/>
    </source>
</evidence>
<comment type="cofactor">
    <cofactor evidence="1">
        <name>FAD</name>
        <dbReference type="ChEBI" id="CHEBI:57692"/>
    </cofactor>
</comment>
<dbReference type="RefSeq" id="WP_114586542.1">
    <property type="nucleotide sequence ID" value="NZ_CP031150.1"/>
</dbReference>
<sequence length="378" mass="41324">MPPTECDVVVVGVGGMGSAAAFHLARRGVDVVGLERFDVPHARGSSHGLTRIIRLPQYEDPAYVPLVRRAYELWDELDARHPRRLLHRVGSVDVARPDGEGVYAGSKRACAAHDIDHDDLTGAELGERFSGYDFPADYRAVHQSEGGFLHCEGCTVAHVEAAHEHGATIRAREAVEGWDADETGVTVHTDRDTYAADRLVVTAGAWTGSLLPSLSGLLQPERQVLGWFQPTAPERFSTENFPVFVADVPEGHFYGFPTYEVLGFKVGKFNHRGETGPPDELDREPDRTDERLLREFTARYFPEAAGPTMRLSTCMFTNTPDGDFLLDVHPDHPNVVVGAGFSGHGFKFASVVGAALADLALDGATTHPIDPFRIGRFD</sequence>
<dbReference type="Pfam" id="PF01266">
    <property type="entry name" value="DAO"/>
    <property type="match status" value="1"/>
</dbReference>
<reference evidence="6 7" key="1">
    <citation type="submission" date="2018-07" db="EMBL/GenBank/DDBJ databases">
        <title>Genome sequences of Haloplanus sp. CBA1113.</title>
        <authorList>
            <person name="Kim Y.B."/>
            <person name="Roh S.W."/>
        </authorList>
    </citation>
    <scope>NUCLEOTIDE SEQUENCE [LARGE SCALE GENOMIC DNA]</scope>
    <source>
        <strain evidence="6 7">CBA1113</strain>
    </source>
</reference>
<dbReference type="EMBL" id="CP031150">
    <property type="protein sequence ID" value="AXG07413.1"/>
    <property type="molecule type" value="Genomic_DNA"/>
</dbReference>
<dbReference type="GeneID" id="37284482"/>
<name>A0A345E5E1_9EURY</name>
<organism evidence="6 7">
    <name type="scientific">Haloplanus rubicundus</name>
    <dbReference type="NCBI Taxonomy" id="1547898"/>
    <lineage>
        <taxon>Archaea</taxon>
        <taxon>Methanobacteriati</taxon>
        <taxon>Methanobacteriota</taxon>
        <taxon>Stenosarchaea group</taxon>
        <taxon>Halobacteria</taxon>
        <taxon>Halobacteriales</taxon>
        <taxon>Haloferacaceae</taxon>
        <taxon>Haloplanus</taxon>
    </lineage>
</organism>
<keyword evidence="4" id="KW-0560">Oxidoreductase</keyword>
<dbReference type="InterPro" id="IPR045170">
    <property type="entry name" value="MTOX"/>
</dbReference>
<dbReference type="Gene3D" id="3.50.50.60">
    <property type="entry name" value="FAD/NAD(P)-binding domain"/>
    <property type="match status" value="1"/>
</dbReference>
<keyword evidence="3" id="KW-0274">FAD</keyword>
<dbReference type="GO" id="GO:0050660">
    <property type="term" value="F:flavin adenine dinucleotide binding"/>
    <property type="evidence" value="ECO:0007669"/>
    <property type="project" value="InterPro"/>
</dbReference>
<dbReference type="AlphaFoldDB" id="A0A345E5E1"/>
<evidence type="ECO:0000256" key="1">
    <source>
        <dbReference type="ARBA" id="ARBA00001974"/>
    </source>
</evidence>
<dbReference type="SUPFAM" id="SSF51905">
    <property type="entry name" value="FAD/NAD(P)-binding domain"/>
    <property type="match status" value="1"/>
</dbReference>
<evidence type="ECO:0000256" key="3">
    <source>
        <dbReference type="ARBA" id="ARBA00022827"/>
    </source>
</evidence>
<dbReference type="SUPFAM" id="SSF54373">
    <property type="entry name" value="FAD-linked reductases, C-terminal domain"/>
    <property type="match status" value="1"/>
</dbReference>
<proteinExistence type="predicted"/>
<dbReference type="NCBIfam" id="NF008425">
    <property type="entry name" value="PRK11259.1"/>
    <property type="match status" value="1"/>
</dbReference>
<evidence type="ECO:0000256" key="4">
    <source>
        <dbReference type="ARBA" id="ARBA00023002"/>
    </source>
</evidence>
<feature type="domain" description="FAD dependent oxidoreductase" evidence="5">
    <location>
        <begin position="7"/>
        <end position="359"/>
    </location>
</feature>
<keyword evidence="2" id="KW-0285">Flavoprotein</keyword>
<dbReference type="Gene3D" id="3.30.9.10">
    <property type="entry name" value="D-Amino Acid Oxidase, subunit A, domain 2"/>
    <property type="match status" value="1"/>
</dbReference>
<dbReference type="InterPro" id="IPR036188">
    <property type="entry name" value="FAD/NAD-bd_sf"/>
</dbReference>
<dbReference type="PANTHER" id="PTHR10961:SF7">
    <property type="entry name" value="FAD DEPENDENT OXIDOREDUCTASE DOMAIN-CONTAINING PROTEIN"/>
    <property type="match status" value="1"/>
</dbReference>
<accession>A0A345E5E1</accession>
<dbReference type="PANTHER" id="PTHR10961">
    <property type="entry name" value="PEROXISOMAL SARCOSINE OXIDASE"/>
    <property type="match status" value="1"/>
</dbReference>
<dbReference type="InterPro" id="IPR006076">
    <property type="entry name" value="FAD-dep_OxRdtase"/>
</dbReference>
<evidence type="ECO:0000256" key="2">
    <source>
        <dbReference type="ARBA" id="ARBA00022630"/>
    </source>
</evidence>
<evidence type="ECO:0000259" key="5">
    <source>
        <dbReference type="Pfam" id="PF01266"/>
    </source>
</evidence>
<evidence type="ECO:0000313" key="6">
    <source>
        <dbReference type="EMBL" id="AXG07413.1"/>
    </source>
</evidence>
<gene>
    <name evidence="6" type="ORF">DU500_13815</name>
</gene>
<dbReference type="OrthoDB" id="300965at2157"/>
<keyword evidence="7" id="KW-1185">Reference proteome</keyword>